<keyword evidence="3 5" id="KW-0375">Hydrogen ion transport</keyword>
<dbReference type="RefSeq" id="XP_015654191.1">
    <property type="nucleotide sequence ID" value="XM_015807242.1"/>
</dbReference>
<dbReference type="GeneID" id="26908574"/>
<dbReference type="SUPFAM" id="SSF159468">
    <property type="entry name" value="AtpF-like"/>
    <property type="match status" value="1"/>
</dbReference>
<dbReference type="OMA" id="IIICQHI"/>
<keyword evidence="2 5" id="KW-0813">Transport</keyword>
<proteinExistence type="inferred from homology"/>
<evidence type="ECO:0000256" key="3">
    <source>
        <dbReference type="ARBA" id="ARBA00022781"/>
    </source>
</evidence>
<dbReference type="PIRSF" id="PIRSF015945">
    <property type="entry name" value="ATPase_V1_F_euk"/>
    <property type="match status" value="1"/>
</dbReference>
<dbReference type="FunFam" id="3.40.50.10580:FF:000004">
    <property type="entry name" value="V-type proton ATPase subunit F"/>
    <property type="match status" value="1"/>
</dbReference>
<dbReference type="GO" id="GO:0033180">
    <property type="term" value="C:proton-transporting V-type ATPase, V1 domain"/>
    <property type="evidence" value="ECO:0007669"/>
    <property type="project" value="InterPro"/>
</dbReference>
<keyword evidence="4 5" id="KW-0406">Ion transport</keyword>
<dbReference type="AlphaFoldDB" id="A0A0N0VDI9"/>
<evidence type="ECO:0000313" key="6">
    <source>
        <dbReference type="EMBL" id="KPA75752.1"/>
    </source>
</evidence>
<evidence type="ECO:0000313" key="7">
    <source>
        <dbReference type="Proteomes" id="UP000037923"/>
    </source>
</evidence>
<dbReference type="VEuPathDB" id="TriTrypDB:LpyrH10_23_0740"/>
<dbReference type="InterPro" id="IPR036906">
    <property type="entry name" value="ATPase_V1_fsu_sf"/>
</dbReference>
<dbReference type="InterPro" id="IPR008218">
    <property type="entry name" value="ATPase_V1-cplx_f_g_su"/>
</dbReference>
<comment type="caution">
    <text evidence="6">The sequence shown here is derived from an EMBL/GenBank/DDBJ whole genome shotgun (WGS) entry which is preliminary data.</text>
</comment>
<comment type="function">
    <text evidence="5">Subunit of the V1 complex of vacuolar(H+)-ATPase (V-ATPase), a multisubunit enzyme composed of a peripheral complex (V1) that hydrolyzes ATP and a membrane integral complex (V0) that translocates protons. V-ATPase is responsible for acidifying and maintaining the pH of intracellular compartments.</text>
</comment>
<dbReference type="EMBL" id="LGTL01000023">
    <property type="protein sequence ID" value="KPA75752.1"/>
    <property type="molecule type" value="Genomic_DNA"/>
</dbReference>
<dbReference type="Gene3D" id="3.40.50.10580">
    <property type="entry name" value="ATPase, V1 complex, subunit F"/>
    <property type="match status" value="1"/>
</dbReference>
<dbReference type="PANTHER" id="PTHR13861">
    <property type="entry name" value="VACUOLAR ATP SYNTHASE SUBUNIT F"/>
    <property type="match status" value="1"/>
</dbReference>
<evidence type="ECO:0000256" key="4">
    <source>
        <dbReference type="ARBA" id="ARBA00023065"/>
    </source>
</evidence>
<comment type="similarity">
    <text evidence="1 5">Belongs to the V-ATPase F subunit family.</text>
</comment>
<dbReference type="Pfam" id="PF01990">
    <property type="entry name" value="ATP-synt_F"/>
    <property type="match status" value="1"/>
</dbReference>
<comment type="subunit">
    <text evidence="5">V-ATPase is a heteromultimeric enzyme made up of two complexes: the ATP-hydrolytic V1 complex and the proton translocation V0 complex.</text>
</comment>
<dbReference type="PANTHER" id="PTHR13861:SF2">
    <property type="entry name" value="V-TYPE PROTON ATPASE SUBUNIT F"/>
    <property type="match status" value="1"/>
</dbReference>
<keyword evidence="7" id="KW-1185">Reference proteome</keyword>
<dbReference type="OrthoDB" id="10261947at2759"/>
<accession>A0A0N0VDI9</accession>
<dbReference type="InterPro" id="IPR005772">
    <property type="entry name" value="ATPase_V1-cplx_fsu_euk"/>
</dbReference>
<name>A0A0N0VDI9_LEPPY</name>
<dbReference type="Proteomes" id="UP000037923">
    <property type="component" value="Unassembled WGS sequence"/>
</dbReference>
<evidence type="ECO:0000256" key="1">
    <source>
        <dbReference type="ARBA" id="ARBA00010148"/>
    </source>
</evidence>
<evidence type="ECO:0000256" key="2">
    <source>
        <dbReference type="ARBA" id="ARBA00022448"/>
    </source>
</evidence>
<organism evidence="6 7">
    <name type="scientific">Leptomonas pyrrhocoris</name>
    <name type="common">Firebug parasite</name>
    <dbReference type="NCBI Taxonomy" id="157538"/>
    <lineage>
        <taxon>Eukaryota</taxon>
        <taxon>Discoba</taxon>
        <taxon>Euglenozoa</taxon>
        <taxon>Kinetoplastea</taxon>
        <taxon>Metakinetoplastina</taxon>
        <taxon>Trypanosomatida</taxon>
        <taxon>Trypanosomatidae</taxon>
        <taxon>Leishmaniinae</taxon>
        <taxon>Leptomonas</taxon>
    </lineage>
</organism>
<dbReference type="NCBIfam" id="TIGR01101">
    <property type="entry name" value="V_ATP_synt_F"/>
    <property type="match status" value="1"/>
</dbReference>
<sequence>MANPIRYRNGEQRIVSIIGDEDTVTGFLLAGVGDNRVTPNQVANPVDGQPQKTTPPNYYVVNPSTPLSEIEEAFTTMCNRRDIGIIIICQHIANDIRHLVAEHTAVIPCILEIPSKGQKYEAEKDFVLEKISRALGIR</sequence>
<dbReference type="GO" id="GO:0046961">
    <property type="term" value="F:proton-transporting ATPase activity, rotational mechanism"/>
    <property type="evidence" value="ECO:0007669"/>
    <property type="project" value="InterPro"/>
</dbReference>
<protein>
    <recommendedName>
        <fullName evidence="5">V-type proton ATPase subunit F</fullName>
    </recommendedName>
</protein>
<gene>
    <name evidence="6" type="ORF">ABB37_08289</name>
</gene>
<reference evidence="6 7" key="1">
    <citation type="submission" date="2015-07" db="EMBL/GenBank/DDBJ databases">
        <title>High-quality genome of monoxenous trypanosomatid Leptomonas pyrrhocoris.</title>
        <authorList>
            <person name="Flegontov P."/>
            <person name="Butenko A."/>
            <person name="Firsov S."/>
            <person name="Vlcek C."/>
            <person name="Logacheva M.D."/>
            <person name="Field M."/>
            <person name="Filatov D."/>
            <person name="Flegontova O."/>
            <person name="Gerasimov E."/>
            <person name="Jackson A.P."/>
            <person name="Kelly S."/>
            <person name="Opperdoes F."/>
            <person name="O'Reilly A."/>
            <person name="Votypka J."/>
            <person name="Yurchenko V."/>
            <person name="Lukes J."/>
        </authorList>
    </citation>
    <scope>NUCLEOTIDE SEQUENCE [LARGE SCALE GENOMIC DNA]</scope>
    <source>
        <strain evidence="6">H10</strain>
    </source>
</reference>
<evidence type="ECO:0000256" key="5">
    <source>
        <dbReference type="PIRNR" id="PIRNR015945"/>
    </source>
</evidence>